<evidence type="ECO:0000256" key="2">
    <source>
        <dbReference type="ARBA" id="ARBA00023002"/>
    </source>
</evidence>
<name>A0A4V5LRZ4_9BACL</name>
<keyword evidence="2 4" id="KW-0560">Oxidoreductase</keyword>
<dbReference type="RefSeq" id="WP_136778727.1">
    <property type="nucleotide sequence ID" value="NZ_SUPK01000007.1"/>
</dbReference>
<evidence type="ECO:0000256" key="3">
    <source>
        <dbReference type="ARBA" id="ARBA00023027"/>
    </source>
</evidence>
<comment type="caution">
    <text evidence="7">The sequence shown here is derived from an EMBL/GenBank/DDBJ whole genome shotgun (WGS) entry which is preliminary data.</text>
</comment>
<dbReference type="PANTHER" id="PTHR43333:SF1">
    <property type="entry name" value="D-ISOMER SPECIFIC 2-HYDROXYACID DEHYDROGENASE NAD-BINDING DOMAIN-CONTAINING PROTEIN"/>
    <property type="match status" value="1"/>
</dbReference>
<dbReference type="SUPFAM" id="SSF52283">
    <property type="entry name" value="Formate/glycerate dehydrogenase catalytic domain-like"/>
    <property type="match status" value="1"/>
</dbReference>
<dbReference type="FunFam" id="3.40.50.720:FF:000363">
    <property type="entry name" value="D-isomer specific 2-hydroxyacid dehydrogenase"/>
    <property type="match status" value="1"/>
</dbReference>
<sequence length="318" mass="35497">MGTIVSLIRLPDDQIARIQEVAKGWEIVQRTQDSTLWKERLKDAEILIAWSRVAAEEVLGPDSKLRWLQNWGAGVDQLPLEAFAKHGVKITNASGVHAYPISENILAMMMMFARKLHTAVRYQGRKEWGSFGQLNEIHGRTVGIIGVGAIGEETARLAKAFGMKVLGVRLSGQPTPNVDRMFDLTGLHEVLQQSDYVVNTLPSTERTRHMFGRAEFQAMKLTAYYLNIGRGATTDTEALIEALREGSIAGAGLDVFEQEPLPAESPLWEMDNVIMTPHNAGSNVEYDARAMDIFLQNLQDYLNGREPSVNRVDFAKQY</sequence>
<dbReference type="GO" id="GO:0016616">
    <property type="term" value="F:oxidoreductase activity, acting on the CH-OH group of donors, NAD or NADP as acceptor"/>
    <property type="evidence" value="ECO:0007669"/>
    <property type="project" value="InterPro"/>
</dbReference>
<reference evidence="7 8" key="1">
    <citation type="submission" date="2019-04" db="EMBL/GenBank/DDBJ databases">
        <title>Cohnella sp. nov., isolated from soil.</title>
        <authorList>
            <person name="Kim W."/>
        </authorList>
    </citation>
    <scope>NUCLEOTIDE SEQUENCE [LARGE SCALE GENOMIC DNA]</scope>
    <source>
        <strain evidence="7 8">CAU 1483</strain>
    </source>
</reference>
<evidence type="ECO:0000259" key="5">
    <source>
        <dbReference type="Pfam" id="PF00389"/>
    </source>
</evidence>
<protein>
    <submittedName>
        <fullName evidence="7">D-2-hydroxyacid dehydrogenase</fullName>
    </submittedName>
</protein>
<evidence type="ECO:0000313" key="8">
    <source>
        <dbReference type="Proteomes" id="UP000309673"/>
    </source>
</evidence>
<dbReference type="InterPro" id="IPR006139">
    <property type="entry name" value="D-isomer_2_OHA_DH_cat_dom"/>
</dbReference>
<evidence type="ECO:0000256" key="4">
    <source>
        <dbReference type="RuleBase" id="RU003719"/>
    </source>
</evidence>
<evidence type="ECO:0000259" key="6">
    <source>
        <dbReference type="Pfam" id="PF02826"/>
    </source>
</evidence>
<proteinExistence type="inferred from homology"/>
<dbReference type="GO" id="GO:0051287">
    <property type="term" value="F:NAD binding"/>
    <property type="evidence" value="ECO:0007669"/>
    <property type="project" value="InterPro"/>
</dbReference>
<dbReference type="SUPFAM" id="SSF51735">
    <property type="entry name" value="NAD(P)-binding Rossmann-fold domains"/>
    <property type="match status" value="1"/>
</dbReference>
<dbReference type="Gene3D" id="3.40.50.720">
    <property type="entry name" value="NAD(P)-binding Rossmann-like Domain"/>
    <property type="match status" value="2"/>
</dbReference>
<feature type="domain" description="D-isomer specific 2-hydroxyacid dehydrogenase catalytic" evidence="5">
    <location>
        <begin position="11"/>
        <end position="307"/>
    </location>
</feature>
<evidence type="ECO:0000313" key="7">
    <source>
        <dbReference type="EMBL" id="TJY41099.1"/>
    </source>
</evidence>
<dbReference type="Pfam" id="PF02826">
    <property type="entry name" value="2-Hacid_dh_C"/>
    <property type="match status" value="1"/>
</dbReference>
<dbReference type="EMBL" id="SUPK01000007">
    <property type="protein sequence ID" value="TJY41099.1"/>
    <property type="molecule type" value="Genomic_DNA"/>
</dbReference>
<dbReference type="OrthoDB" id="9805416at2"/>
<evidence type="ECO:0000256" key="1">
    <source>
        <dbReference type="ARBA" id="ARBA00005854"/>
    </source>
</evidence>
<feature type="domain" description="D-isomer specific 2-hydroxyacid dehydrogenase NAD-binding" evidence="6">
    <location>
        <begin position="106"/>
        <end position="280"/>
    </location>
</feature>
<dbReference type="Pfam" id="PF00389">
    <property type="entry name" value="2-Hacid_dh"/>
    <property type="match status" value="1"/>
</dbReference>
<dbReference type="InterPro" id="IPR036291">
    <property type="entry name" value="NAD(P)-bd_dom_sf"/>
</dbReference>
<comment type="similarity">
    <text evidence="1 4">Belongs to the D-isomer specific 2-hydroxyacid dehydrogenase family.</text>
</comment>
<dbReference type="Proteomes" id="UP000309673">
    <property type="component" value="Unassembled WGS sequence"/>
</dbReference>
<keyword evidence="3" id="KW-0520">NAD</keyword>
<dbReference type="CDD" id="cd05300">
    <property type="entry name" value="2-Hacid_dh_1"/>
    <property type="match status" value="1"/>
</dbReference>
<organism evidence="7 8">
    <name type="scientific">Cohnella pontilimi</name>
    <dbReference type="NCBI Taxonomy" id="2564100"/>
    <lineage>
        <taxon>Bacteria</taxon>
        <taxon>Bacillati</taxon>
        <taxon>Bacillota</taxon>
        <taxon>Bacilli</taxon>
        <taxon>Bacillales</taxon>
        <taxon>Paenibacillaceae</taxon>
        <taxon>Cohnella</taxon>
    </lineage>
</organism>
<gene>
    <name evidence="7" type="ORF">E5161_15490</name>
</gene>
<accession>A0A4V5LRZ4</accession>
<dbReference type="InterPro" id="IPR006140">
    <property type="entry name" value="D-isomer_DH_NAD-bd"/>
</dbReference>
<dbReference type="PANTHER" id="PTHR43333">
    <property type="entry name" value="2-HACID_DH_C DOMAIN-CONTAINING PROTEIN"/>
    <property type="match status" value="1"/>
</dbReference>
<dbReference type="AlphaFoldDB" id="A0A4V5LRZ4"/>
<keyword evidence="8" id="KW-1185">Reference proteome</keyword>